<dbReference type="KEGG" id="pbd:PBOR_20910"/>
<keyword evidence="5 7" id="KW-1133">Transmembrane helix</keyword>
<dbReference type="GO" id="GO:0005886">
    <property type="term" value="C:plasma membrane"/>
    <property type="evidence" value="ECO:0007669"/>
    <property type="project" value="UniProtKB-SubCell"/>
</dbReference>
<feature type="domain" description="ABC transmembrane type-1" evidence="8">
    <location>
        <begin position="87"/>
        <end position="301"/>
    </location>
</feature>
<comment type="subcellular location">
    <subcellularLocation>
        <location evidence="1 7">Cell membrane</location>
        <topology evidence="1 7">Multi-pass membrane protein</topology>
    </subcellularLocation>
</comment>
<evidence type="ECO:0000259" key="8">
    <source>
        <dbReference type="PROSITE" id="PS50928"/>
    </source>
</evidence>
<evidence type="ECO:0000256" key="2">
    <source>
        <dbReference type="ARBA" id="ARBA00022448"/>
    </source>
</evidence>
<comment type="similarity">
    <text evidence="7">Belongs to the binding-protein-dependent transport system permease family.</text>
</comment>
<dbReference type="CDD" id="cd06261">
    <property type="entry name" value="TM_PBP2"/>
    <property type="match status" value="1"/>
</dbReference>
<dbReference type="Gene3D" id="1.10.3720.10">
    <property type="entry name" value="MetI-like"/>
    <property type="match status" value="1"/>
</dbReference>
<name>A0A089LC79_PAEBO</name>
<dbReference type="InterPro" id="IPR051393">
    <property type="entry name" value="ABC_transporter_permease"/>
</dbReference>
<feature type="transmembrane region" description="Helical" evidence="7">
    <location>
        <begin position="91"/>
        <end position="112"/>
    </location>
</feature>
<proteinExistence type="inferred from homology"/>
<reference evidence="9" key="1">
    <citation type="submission" date="2014-08" db="EMBL/GenBank/DDBJ databases">
        <title>Comparative genomics of the Paenibacillus odorifer group.</title>
        <authorList>
            <person name="den Bakker H.C."/>
            <person name="Tsai Y.-C.Y.-C."/>
            <person name="Martin N."/>
            <person name="Korlach J."/>
            <person name="Wiedmann M."/>
        </authorList>
    </citation>
    <scope>NUCLEOTIDE SEQUENCE [LARGE SCALE GENOMIC DNA]</scope>
    <source>
        <strain evidence="9">DSM 13188</strain>
    </source>
</reference>
<dbReference type="GO" id="GO:0055085">
    <property type="term" value="P:transmembrane transport"/>
    <property type="evidence" value="ECO:0007669"/>
    <property type="project" value="InterPro"/>
</dbReference>
<sequence>MATSIVNTDKSFTAAEKPHKKKKKWQSYALLFILPSFLLYTLFVIVPTAGSVYLSFTSWDGISSDVRYIGFANFIEIFQSPRVHNALKNTMIMTVTLVLLENIAAIAMALMVDKVRWFRNLFRSIFYFPTLLSGIVMGFVWAMILNYNFGVFNQILTSVGLGDYIVDWLGNPKYAMLSIILSTVWKGAGYYMIIYLAGLQGIPQELNEAASIDGAGGWQQFRHITFPLLAGSMTVCMVLSMISALKIFDQIAVMTDGGPGFETETLTYIIYKVGFGELRQGFGTALAMVLFLIILIITVIQVKFLQKREVQL</sequence>
<evidence type="ECO:0000256" key="1">
    <source>
        <dbReference type="ARBA" id="ARBA00004651"/>
    </source>
</evidence>
<feature type="transmembrane region" description="Helical" evidence="7">
    <location>
        <begin position="28"/>
        <end position="54"/>
    </location>
</feature>
<gene>
    <name evidence="9" type="ORF">PBOR_20910</name>
</gene>
<keyword evidence="4 7" id="KW-0812">Transmembrane</keyword>
<dbReference type="InterPro" id="IPR035906">
    <property type="entry name" value="MetI-like_sf"/>
</dbReference>
<dbReference type="Pfam" id="PF00528">
    <property type="entry name" value="BPD_transp_1"/>
    <property type="match status" value="1"/>
</dbReference>
<keyword evidence="3" id="KW-1003">Cell membrane</keyword>
<protein>
    <submittedName>
        <fullName evidence="9">ABC transporter permease</fullName>
    </submittedName>
</protein>
<keyword evidence="10" id="KW-1185">Reference proteome</keyword>
<dbReference type="InterPro" id="IPR000515">
    <property type="entry name" value="MetI-like"/>
</dbReference>
<feature type="transmembrane region" description="Helical" evidence="7">
    <location>
        <begin position="174"/>
        <end position="197"/>
    </location>
</feature>
<feature type="transmembrane region" description="Helical" evidence="7">
    <location>
        <begin position="228"/>
        <end position="248"/>
    </location>
</feature>
<feature type="transmembrane region" description="Helical" evidence="7">
    <location>
        <begin position="282"/>
        <end position="302"/>
    </location>
</feature>
<evidence type="ECO:0000313" key="10">
    <source>
        <dbReference type="Proteomes" id="UP000029518"/>
    </source>
</evidence>
<dbReference type="Proteomes" id="UP000029518">
    <property type="component" value="Chromosome"/>
</dbReference>
<dbReference type="OrthoDB" id="5174895at2"/>
<evidence type="ECO:0000313" key="9">
    <source>
        <dbReference type="EMBL" id="AIQ59116.1"/>
    </source>
</evidence>
<keyword evidence="6 7" id="KW-0472">Membrane</keyword>
<accession>A0A089LC79</accession>
<dbReference type="EMBL" id="CP009285">
    <property type="protein sequence ID" value="AIQ59116.1"/>
    <property type="molecule type" value="Genomic_DNA"/>
</dbReference>
<evidence type="ECO:0000256" key="3">
    <source>
        <dbReference type="ARBA" id="ARBA00022475"/>
    </source>
</evidence>
<dbReference type="SUPFAM" id="SSF161098">
    <property type="entry name" value="MetI-like"/>
    <property type="match status" value="1"/>
</dbReference>
<dbReference type="HOGENOM" id="CLU_016047_0_0_9"/>
<organism evidence="9 10">
    <name type="scientific">Paenibacillus borealis</name>
    <dbReference type="NCBI Taxonomy" id="160799"/>
    <lineage>
        <taxon>Bacteria</taxon>
        <taxon>Bacillati</taxon>
        <taxon>Bacillota</taxon>
        <taxon>Bacilli</taxon>
        <taxon>Bacillales</taxon>
        <taxon>Paenibacillaceae</taxon>
        <taxon>Paenibacillus</taxon>
    </lineage>
</organism>
<evidence type="ECO:0000256" key="6">
    <source>
        <dbReference type="ARBA" id="ARBA00023136"/>
    </source>
</evidence>
<evidence type="ECO:0000256" key="4">
    <source>
        <dbReference type="ARBA" id="ARBA00022692"/>
    </source>
</evidence>
<evidence type="ECO:0000256" key="5">
    <source>
        <dbReference type="ARBA" id="ARBA00022989"/>
    </source>
</evidence>
<dbReference type="PANTHER" id="PTHR30193">
    <property type="entry name" value="ABC TRANSPORTER PERMEASE PROTEIN"/>
    <property type="match status" value="1"/>
</dbReference>
<dbReference type="PROSITE" id="PS50928">
    <property type="entry name" value="ABC_TM1"/>
    <property type="match status" value="1"/>
</dbReference>
<keyword evidence="2 7" id="KW-0813">Transport</keyword>
<dbReference type="PANTHER" id="PTHR30193:SF37">
    <property type="entry name" value="INNER MEMBRANE ABC TRANSPORTER PERMEASE PROTEIN YCJO"/>
    <property type="match status" value="1"/>
</dbReference>
<feature type="transmembrane region" description="Helical" evidence="7">
    <location>
        <begin position="124"/>
        <end position="144"/>
    </location>
</feature>
<dbReference type="AlphaFoldDB" id="A0A089LC79"/>
<evidence type="ECO:0000256" key="7">
    <source>
        <dbReference type="RuleBase" id="RU363032"/>
    </source>
</evidence>
<dbReference type="RefSeq" id="WP_042214701.1">
    <property type="nucleotide sequence ID" value="NZ_CP009285.1"/>
</dbReference>